<organism evidence="1 2">
    <name type="scientific">Turicibacter faecis</name>
    <dbReference type="NCBI Taxonomy" id="2963365"/>
    <lineage>
        <taxon>Bacteria</taxon>
        <taxon>Bacillati</taxon>
        <taxon>Bacillota</taxon>
        <taxon>Erysipelotrichia</taxon>
        <taxon>Erysipelotrichales</taxon>
        <taxon>Turicibacteraceae</taxon>
        <taxon>Turicibacter</taxon>
    </lineage>
</organism>
<dbReference type="InterPro" id="IPR006379">
    <property type="entry name" value="HAD-SF_hydro_IIB"/>
</dbReference>
<dbReference type="PANTHER" id="PTHR10000:SF25">
    <property type="entry name" value="PHOSPHATASE YKRA-RELATED"/>
    <property type="match status" value="1"/>
</dbReference>
<dbReference type="PROSITE" id="PS01229">
    <property type="entry name" value="COF_2"/>
    <property type="match status" value="1"/>
</dbReference>
<dbReference type="SFLD" id="SFLDS00003">
    <property type="entry name" value="Haloacid_Dehalogenase"/>
    <property type="match status" value="1"/>
</dbReference>
<dbReference type="InterPro" id="IPR036412">
    <property type="entry name" value="HAD-like_sf"/>
</dbReference>
<dbReference type="RefSeq" id="WP_338617684.1">
    <property type="nucleotide sequence ID" value="NZ_AP028127.1"/>
</dbReference>
<dbReference type="PANTHER" id="PTHR10000">
    <property type="entry name" value="PHOSPHOSERINE PHOSPHATASE"/>
    <property type="match status" value="1"/>
</dbReference>
<protein>
    <submittedName>
        <fullName evidence="1">Phosphatase</fullName>
    </submittedName>
</protein>
<evidence type="ECO:0000313" key="2">
    <source>
        <dbReference type="Proteomes" id="UP001432099"/>
    </source>
</evidence>
<evidence type="ECO:0000313" key="1">
    <source>
        <dbReference type="EMBL" id="BEH92041.1"/>
    </source>
</evidence>
<dbReference type="NCBIfam" id="TIGR01484">
    <property type="entry name" value="HAD-SF-IIB"/>
    <property type="match status" value="1"/>
</dbReference>
<name>A0ABM8IL79_9FIRM</name>
<dbReference type="Gene3D" id="3.30.1240.10">
    <property type="match status" value="1"/>
</dbReference>
<sequence length="265" mass="30953">MNKMIFFDVDNTLVCRRENKMCEGTLNAIEKLSRDNKIDLAIATGRSLAMVKQENFHQMFETIISANGSLITRRDEVIYKKPIDCGVGRQLIRYFEETQTPYCIHLLTESKGKLEYDWVRHFSQKYNMTISLLEDDVLNRLDEYEIFQINAHIKQEDIEKFKKNYPLLNFVKLIDVEEGYDIFNKCCTKGSAIKFLKERNTMKNMMYYAFGDGFNDLEIFDEVDYSIAMGNSCDPLKARATYITDSVHLNGIYKALRKLNLIKGE</sequence>
<keyword evidence="2" id="KW-1185">Reference proteome</keyword>
<dbReference type="InterPro" id="IPR023214">
    <property type="entry name" value="HAD_sf"/>
</dbReference>
<gene>
    <name evidence="1" type="ORF">T23_21430</name>
</gene>
<dbReference type="Gene3D" id="3.40.50.1000">
    <property type="entry name" value="HAD superfamily/HAD-like"/>
    <property type="match status" value="1"/>
</dbReference>
<accession>A0ABM8IL79</accession>
<dbReference type="SUPFAM" id="SSF56784">
    <property type="entry name" value="HAD-like"/>
    <property type="match status" value="1"/>
</dbReference>
<dbReference type="EMBL" id="AP028127">
    <property type="protein sequence ID" value="BEH92041.1"/>
    <property type="molecule type" value="Genomic_DNA"/>
</dbReference>
<proteinExistence type="predicted"/>
<dbReference type="Pfam" id="PF08282">
    <property type="entry name" value="Hydrolase_3"/>
    <property type="match status" value="1"/>
</dbReference>
<dbReference type="SFLD" id="SFLDG01140">
    <property type="entry name" value="C2.B:_Phosphomannomutase_and_P"/>
    <property type="match status" value="1"/>
</dbReference>
<dbReference type="Proteomes" id="UP001432099">
    <property type="component" value="Chromosome"/>
</dbReference>
<reference evidence="1" key="1">
    <citation type="journal article" date="2024" name="Int. J. Syst. Evol. Microbiol.">
        <title>Turicibacter faecis sp. nov., isolated from faeces of heart failure mouse model.</title>
        <authorList>
            <person name="Imamura Y."/>
            <person name="Motooka D."/>
            <person name="Nakajima Y."/>
            <person name="Ito S."/>
            <person name="Kitakaze M."/>
            <person name="Iida T."/>
            <person name="Nakamura S."/>
        </authorList>
    </citation>
    <scope>NUCLEOTIDE SEQUENCE</scope>
    <source>
        <strain evidence="1">TC023</strain>
    </source>
</reference>